<evidence type="ECO:0000313" key="2">
    <source>
        <dbReference type="EMBL" id="MBO8191605.1"/>
    </source>
</evidence>
<gene>
    <name evidence="2" type="ORF">ITI46_07870</name>
</gene>
<keyword evidence="3" id="KW-1185">Reference proteome</keyword>
<protein>
    <submittedName>
        <fullName evidence="2">Uncharacterized protein</fullName>
    </submittedName>
</protein>
<evidence type="ECO:0000256" key="1">
    <source>
        <dbReference type="SAM" id="MobiDB-lite"/>
    </source>
</evidence>
<accession>A0ABS3X8B1</accession>
<name>A0ABS3X8B1_9ACTN</name>
<dbReference type="Proteomes" id="UP001519064">
    <property type="component" value="Unassembled WGS sequence"/>
</dbReference>
<organism evidence="2 3">
    <name type="scientific">Streptomyces oryzae</name>
    <dbReference type="NCBI Taxonomy" id="1434886"/>
    <lineage>
        <taxon>Bacteria</taxon>
        <taxon>Bacillati</taxon>
        <taxon>Actinomycetota</taxon>
        <taxon>Actinomycetes</taxon>
        <taxon>Kitasatosporales</taxon>
        <taxon>Streptomycetaceae</taxon>
        <taxon>Streptomyces</taxon>
    </lineage>
</organism>
<dbReference type="EMBL" id="JADKMA010000026">
    <property type="protein sequence ID" value="MBO8191605.1"/>
    <property type="molecule type" value="Genomic_DNA"/>
</dbReference>
<sequence>MESEPDVSLEPCGSNDKPAVDFSPTSTDLAFRATDQRDGPSCNATMKSGRAQDINQSLPLAKLAVGDKFCITHPYDQTERVELLRVQDISPEDAKVTFTVNAWKEKE</sequence>
<feature type="region of interest" description="Disordered" evidence="1">
    <location>
        <begin position="1"/>
        <end position="25"/>
    </location>
</feature>
<comment type="caution">
    <text evidence="2">The sequence shown here is derived from an EMBL/GenBank/DDBJ whole genome shotgun (WGS) entry which is preliminary data.</text>
</comment>
<reference evidence="2 3" key="1">
    <citation type="submission" date="2020-11" db="EMBL/GenBank/DDBJ databases">
        <title>Streptomyces spirodelae sp. nov., isolated from duckweed.</title>
        <authorList>
            <person name="Saimee Y."/>
            <person name="Duangmal K."/>
        </authorList>
    </citation>
    <scope>NUCLEOTIDE SEQUENCE [LARGE SCALE GENOMIC DNA]</scope>
    <source>
        <strain evidence="2 3">S16-07</strain>
    </source>
</reference>
<evidence type="ECO:0000313" key="3">
    <source>
        <dbReference type="Proteomes" id="UP001519064"/>
    </source>
</evidence>
<proteinExistence type="predicted"/>
<dbReference type="RefSeq" id="WP_209238703.1">
    <property type="nucleotide sequence ID" value="NZ_JADKMA010000026.1"/>
</dbReference>